<dbReference type="GO" id="GO:0019674">
    <property type="term" value="P:NAD+ metabolic process"/>
    <property type="evidence" value="ECO:0007669"/>
    <property type="project" value="InterPro"/>
</dbReference>
<dbReference type="Gene3D" id="3.40.50.10330">
    <property type="entry name" value="Probable inorganic polyphosphate/atp-NAD kinase, domain 1"/>
    <property type="match status" value="1"/>
</dbReference>
<evidence type="ECO:0000256" key="2">
    <source>
        <dbReference type="ARBA" id="ARBA00022777"/>
    </source>
</evidence>
<evidence type="ECO:0000256" key="3">
    <source>
        <dbReference type="ARBA" id="ARBA00022857"/>
    </source>
</evidence>
<keyword evidence="6" id="KW-0067">ATP-binding</keyword>
<dbReference type="GO" id="GO:0051287">
    <property type="term" value="F:NAD binding"/>
    <property type="evidence" value="ECO:0007669"/>
    <property type="project" value="UniProtKB-ARBA"/>
</dbReference>
<dbReference type="PANTHER" id="PTHR20275">
    <property type="entry name" value="NAD KINASE"/>
    <property type="match status" value="1"/>
</dbReference>
<dbReference type="HAMAP" id="MF_00361">
    <property type="entry name" value="NAD_kinase"/>
    <property type="match status" value="1"/>
</dbReference>
<keyword evidence="6" id="KW-0963">Cytoplasm</keyword>
<comment type="similarity">
    <text evidence="6">Belongs to the NAD kinase family.</text>
</comment>
<evidence type="ECO:0000256" key="6">
    <source>
        <dbReference type="HAMAP-Rule" id="MF_00361"/>
    </source>
</evidence>
<dbReference type="EC" id="2.7.1.23" evidence="6"/>
<evidence type="ECO:0000256" key="1">
    <source>
        <dbReference type="ARBA" id="ARBA00022679"/>
    </source>
</evidence>
<dbReference type="GO" id="GO:0005524">
    <property type="term" value="F:ATP binding"/>
    <property type="evidence" value="ECO:0007669"/>
    <property type="project" value="UniProtKB-KW"/>
</dbReference>
<dbReference type="SUPFAM" id="SSF111331">
    <property type="entry name" value="NAD kinase/diacylglycerol kinase-like"/>
    <property type="match status" value="1"/>
</dbReference>
<dbReference type="Pfam" id="PF20143">
    <property type="entry name" value="NAD_kinase_C"/>
    <property type="match status" value="1"/>
</dbReference>
<sequence length="275" mass="30165">MYVAVNVAGPSSPQPDRDLAARGIGLVASPTEAALAAEKLLRRRYRWADAEEADTLVALGGDGFMLQTLHAMLEDSQARPVFGMNRGTFGFLMNEWRLDQLSERIARAKHIKVTPLQMEATTIRGETWTHPAINEVSLLRETRQTAKIEICVNGRVVMPELVADGVLVATPAGSTAYNLSAHGPILPLAAKMLALTSISPFRPRRWSGAILPDDVSVRFRILEADKRPVAAVADQFEVREVCTVDVSLDRARSLTLLFDPEHALDERIAAEQFAS</sequence>
<comment type="catalytic activity">
    <reaction evidence="5 6">
        <text>NAD(+) + ATP = ADP + NADP(+) + H(+)</text>
        <dbReference type="Rhea" id="RHEA:18629"/>
        <dbReference type="ChEBI" id="CHEBI:15378"/>
        <dbReference type="ChEBI" id="CHEBI:30616"/>
        <dbReference type="ChEBI" id="CHEBI:57540"/>
        <dbReference type="ChEBI" id="CHEBI:58349"/>
        <dbReference type="ChEBI" id="CHEBI:456216"/>
        <dbReference type="EC" id="2.7.1.23"/>
    </reaction>
</comment>
<dbReference type="InterPro" id="IPR002504">
    <property type="entry name" value="NADK"/>
</dbReference>
<feature type="binding site" evidence="6">
    <location>
        <begin position="175"/>
        <end position="180"/>
    </location>
    <ligand>
        <name>NAD(+)</name>
        <dbReference type="ChEBI" id="CHEBI:57540"/>
    </ligand>
</feature>
<comment type="caution">
    <text evidence="6">Lacks conserved residue(s) required for the propagation of feature annotation.</text>
</comment>
<name>A0A516IP93_9SPHN</name>
<feature type="binding site" evidence="6">
    <location>
        <position position="172"/>
    </location>
    <ligand>
        <name>NAD(+)</name>
        <dbReference type="ChEBI" id="CHEBI:57540"/>
    </ligand>
</feature>
<dbReference type="NCBIfam" id="NF003406">
    <property type="entry name" value="PRK04761.1"/>
    <property type="match status" value="1"/>
</dbReference>
<keyword evidence="1 6" id="KW-0808">Transferase</keyword>
<feature type="binding site" evidence="6">
    <location>
        <begin position="134"/>
        <end position="135"/>
    </location>
    <ligand>
        <name>NAD(+)</name>
        <dbReference type="ChEBI" id="CHEBI:57540"/>
    </ligand>
</feature>
<dbReference type="GO" id="GO:0005737">
    <property type="term" value="C:cytoplasm"/>
    <property type="evidence" value="ECO:0007669"/>
    <property type="project" value="UniProtKB-SubCell"/>
</dbReference>
<keyword evidence="2 6" id="KW-0418">Kinase</keyword>
<gene>
    <name evidence="6" type="primary">nadK</name>
    <name evidence="7" type="ORF">FMM02_01395</name>
</gene>
<keyword evidence="3 6" id="KW-0521">NADP</keyword>
<dbReference type="GO" id="GO:0046872">
    <property type="term" value="F:metal ion binding"/>
    <property type="evidence" value="ECO:0007669"/>
    <property type="project" value="UniProtKB-UniRule"/>
</dbReference>
<proteinExistence type="inferred from homology"/>
<evidence type="ECO:0000313" key="7">
    <source>
        <dbReference type="EMBL" id="QDP18731.1"/>
    </source>
</evidence>
<feature type="active site" description="Proton acceptor" evidence="6">
    <location>
        <position position="62"/>
    </location>
</feature>
<accession>A0A516IP93</accession>
<dbReference type="AlphaFoldDB" id="A0A516IP93"/>
<keyword evidence="8" id="KW-1185">Reference proteome</keyword>
<dbReference type="PANTHER" id="PTHR20275:SF0">
    <property type="entry name" value="NAD KINASE"/>
    <property type="match status" value="1"/>
</dbReference>
<feature type="binding site" evidence="6">
    <location>
        <position position="164"/>
    </location>
    <ligand>
        <name>NAD(+)</name>
        <dbReference type="ChEBI" id="CHEBI:57540"/>
    </ligand>
</feature>
<dbReference type="KEGG" id="sxa:FMM02_01395"/>
<evidence type="ECO:0000256" key="4">
    <source>
        <dbReference type="ARBA" id="ARBA00023027"/>
    </source>
</evidence>
<dbReference type="Gene3D" id="2.60.200.30">
    <property type="entry name" value="Probable inorganic polyphosphate/atp-NAD kinase, domain 2"/>
    <property type="match status" value="1"/>
</dbReference>
<protein>
    <recommendedName>
        <fullName evidence="6">NAD kinase</fullName>
        <ecNumber evidence="6">2.7.1.23</ecNumber>
    </recommendedName>
    <alternativeName>
        <fullName evidence="6">ATP-dependent NAD kinase</fullName>
    </alternativeName>
</protein>
<evidence type="ECO:0000256" key="5">
    <source>
        <dbReference type="ARBA" id="ARBA00047925"/>
    </source>
</evidence>
<dbReference type="EMBL" id="CP041659">
    <property type="protein sequence ID" value="QDP18731.1"/>
    <property type="molecule type" value="Genomic_DNA"/>
</dbReference>
<comment type="subcellular location">
    <subcellularLocation>
        <location evidence="6">Cytoplasm</location>
    </subcellularLocation>
</comment>
<keyword evidence="6" id="KW-0547">Nucleotide-binding</keyword>
<dbReference type="OrthoDB" id="9774737at2"/>
<dbReference type="GO" id="GO:0003951">
    <property type="term" value="F:NAD+ kinase activity"/>
    <property type="evidence" value="ECO:0007669"/>
    <property type="project" value="UniProtKB-UniRule"/>
</dbReference>
<keyword evidence="4 6" id="KW-0520">NAD</keyword>
<dbReference type="RefSeq" id="WP_147493193.1">
    <property type="nucleotide sequence ID" value="NZ_CP041659.1"/>
</dbReference>
<organism evidence="7 8">
    <name type="scientific">Sphingomonas xanthus</name>
    <dbReference type="NCBI Taxonomy" id="2594473"/>
    <lineage>
        <taxon>Bacteria</taxon>
        <taxon>Pseudomonadati</taxon>
        <taxon>Pseudomonadota</taxon>
        <taxon>Alphaproteobacteria</taxon>
        <taxon>Sphingomonadales</taxon>
        <taxon>Sphingomonadaceae</taxon>
        <taxon>Sphingomonas</taxon>
    </lineage>
</organism>
<dbReference type="InterPro" id="IPR017438">
    <property type="entry name" value="ATP-NAD_kinase_N"/>
</dbReference>
<reference evidence="7 8" key="1">
    <citation type="submission" date="2019-07" db="EMBL/GenBank/DDBJ databases">
        <title>Sphingomonas AE3 Genome sequencing and assembly.</title>
        <authorList>
            <person name="Kim H."/>
        </authorList>
    </citation>
    <scope>NUCLEOTIDE SEQUENCE [LARGE SCALE GENOMIC DNA]</scope>
    <source>
        <strain evidence="7 8">AE3</strain>
    </source>
</reference>
<evidence type="ECO:0000313" key="8">
    <source>
        <dbReference type="Proteomes" id="UP000321857"/>
    </source>
</evidence>
<comment type="function">
    <text evidence="6">Involved in the regulation of the intracellular balance of NAD and NADP, and is a key enzyme in the biosynthesis of NADP. Catalyzes specifically the phosphorylation on 2'-hydroxyl of the adenosine moiety of NAD to yield NADP.</text>
</comment>
<dbReference type="Proteomes" id="UP000321857">
    <property type="component" value="Chromosome"/>
</dbReference>
<dbReference type="GO" id="GO:0006741">
    <property type="term" value="P:NADP+ biosynthetic process"/>
    <property type="evidence" value="ECO:0007669"/>
    <property type="project" value="UniProtKB-UniRule"/>
</dbReference>
<comment type="cofactor">
    <cofactor evidence="6">
        <name>a divalent metal cation</name>
        <dbReference type="ChEBI" id="CHEBI:60240"/>
    </cofactor>
</comment>
<dbReference type="InterPro" id="IPR017437">
    <property type="entry name" value="ATP-NAD_kinase_PpnK-typ_C"/>
</dbReference>
<feature type="binding site" evidence="6">
    <location>
        <begin position="62"/>
        <end position="63"/>
    </location>
    <ligand>
        <name>NAD(+)</name>
        <dbReference type="ChEBI" id="CHEBI:57540"/>
    </ligand>
</feature>
<dbReference type="InterPro" id="IPR016064">
    <property type="entry name" value="NAD/diacylglycerol_kinase_sf"/>
</dbReference>